<dbReference type="Proteomes" id="UP001239414">
    <property type="component" value="Unassembled WGS sequence"/>
</dbReference>
<dbReference type="PANTHER" id="PTHR42770">
    <property type="entry name" value="AMINO ACID TRANSPORTER-RELATED"/>
    <property type="match status" value="1"/>
</dbReference>
<dbReference type="Pfam" id="PF13520">
    <property type="entry name" value="AA_permease_2"/>
    <property type="match status" value="1"/>
</dbReference>
<keyword evidence="2" id="KW-1003">Cell membrane</keyword>
<protein>
    <submittedName>
        <fullName evidence="7">APC family permease</fullName>
    </submittedName>
</protein>
<dbReference type="InterPro" id="IPR002293">
    <property type="entry name" value="AA/rel_permease1"/>
</dbReference>
<evidence type="ECO:0000256" key="2">
    <source>
        <dbReference type="ARBA" id="ARBA00022475"/>
    </source>
</evidence>
<dbReference type="RefSeq" id="WP_284612601.1">
    <property type="nucleotide sequence ID" value="NZ_JASNUO010000005.1"/>
</dbReference>
<feature type="transmembrane region" description="Helical" evidence="6">
    <location>
        <begin position="438"/>
        <end position="458"/>
    </location>
</feature>
<name>A0ABT7FQU6_9CORY</name>
<evidence type="ECO:0000256" key="5">
    <source>
        <dbReference type="ARBA" id="ARBA00023136"/>
    </source>
</evidence>
<keyword evidence="8" id="KW-1185">Reference proteome</keyword>
<reference evidence="7 8" key="1">
    <citation type="submission" date="2023-05" db="EMBL/GenBank/DDBJ databases">
        <title>Metabolic capabilities are highly conserved among human nasal-associated Corynebacterium species in pangenomic analyses.</title>
        <authorList>
            <person name="Tran T.H."/>
            <person name="Roberts A.Q."/>
            <person name="Escapa I.F."/>
            <person name="Gao W."/>
            <person name="Conlan S."/>
            <person name="Kong H."/>
            <person name="Segre J.A."/>
            <person name="Kelly M.S."/>
            <person name="Lemon K.P."/>
        </authorList>
    </citation>
    <scope>NUCLEOTIDE SEQUENCE [LARGE SCALE GENOMIC DNA]</scope>
    <source>
        <strain evidence="7 8">KPL3802</strain>
    </source>
</reference>
<feature type="transmembrane region" description="Helical" evidence="6">
    <location>
        <begin position="21"/>
        <end position="46"/>
    </location>
</feature>
<comment type="subcellular location">
    <subcellularLocation>
        <location evidence="1">Cell membrane</location>
        <topology evidence="1">Multi-pass membrane protein</topology>
    </subcellularLocation>
</comment>
<sequence length="476" mass="50556">MGSSTINSPPSDRKKLSTWEVTAISVGFMGPVMAMSLNGIGVAGLVGKAVPFAFAIAFAGTLFVAYAFVRLLQRVKHAGSVYALAGITIGPKSGFFSGFALLGTYVFMTTCILGACSVFFEAMLQELGAQTPVGLWLLIPIIVSTAGLYLNLRNSSAAARVTLAIGFVGILAMVVLSVVILVKVTGGDSLASTSLDFQTLTPAGNSWSAVMTASVFAFLSWAGFESGSSLGEETANPKRTVPLSLLLAVIIGGFLYVFVMFAQVNGFGTDEKGVAMFAESSSTLTQLGSMYIGQWFSVLISVIAFAVAFGAFLSSSTATSRLIHTLARDGFGPSTFANRDSKTFIPKSSVWATNIIGLLLALALGTAGRTSVEIYYWYATIATLCMVVAYGMASVGAIKFILKKDSSIPRWETIFPLLSVGYLVYVYFIQVVGQEAPYTYFPWISGAWCLLGLIIVLAKPRLANQIGRKLTKEDIE</sequence>
<proteinExistence type="predicted"/>
<dbReference type="PANTHER" id="PTHR42770:SF7">
    <property type="entry name" value="MEMBRANE PROTEIN"/>
    <property type="match status" value="1"/>
</dbReference>
<feature type="transmembrane region" description="Helical" evidence="6">
    <location>
        <begin position="93"/>
        <end position="120"/>
    </location>
</feature>
<evidence type="ECO:0000313" key="7">
    <source>
        <dbReference type="EMBL" id="MDK4247660.1"/>
    </source>
</evidence>
<feature type="transmembrane region" description="Helical" evidence="6">
    <location>
        <begin position="132"/>
        <end position="152"/>
    </location>
</feature>
<feature type="transmembrane region" description="Helical" evidence="6">
    <location>
        <begin position="245"/>
        <end position="264"/>
    </location>
</feature>
<evidence type="ECO:0000256" key="1">
    <source>
        <dbReference type="ARBA" id="ARBA00004651"/>
    </source>
</evidence>
<feature type="transmembrane region" description="Helical" evidence="6">
    <location>
        <begin position="206"/>
        <end position="224"/>
    </location>
</feature>
<dbReference type="PIRSF" id="PIRSF006060">
    <property type="entry name" value="AA_transporter"/>
    <property type="match status" value="1"/>
</dbReference>
<keyword evidence="4 6" id="KW-1133">Transmembrane helix</keyword>
<evidence type="ECO:0000256" key="4">
    <source>
        <dbReference type="ARBA" id="ARBA00022989"/>
    </source>
</evidence>
<feature type="transmembrane region" description="Helical" evidence="6">
    <location>
        <begin position="414"/>
        <end position="432"/>
    </location>
</feature>
<comment type="caution">
    <text evidence="7">The sequence shown here is derived from an EMBL/GenBank/DDBJ whole genome shotgun (WGS) entry which is preliminary data.</text>
</comment>
<evidence type="ECO:0000256" key="3">
    <source>
        <dbReference type="ARBA" id="ARBA00022692"/>
    </source>
</evidence>
<keyword evidence="5 6" id="KW-0472">Membrane</keyword>
<feature type="transmembrane region" description="Helical" evidence="6">
    <location>
        <begin position="164"/>
        <end position="186"/>
    </location>
</feature>
<dbReference type="Gene3D" id="1.20.1740.10">
    <property type="entry name" value="Amino acid/polyamine transporter I"/>
    <property type="match status" value="1"/>
</dbReference>
<dbReference type="InterPro" id="IPR050367">
    <property type="entry name" value="APC_superfamily"/>
</dbReference>
<feature type="transmembrane region" description="Helical" evidence="6">
    <location>
        <begin position="52"/>
        <end position="72"/>
    </location>
</feature>
<feature type="transmembrane region" description="Helical" evidence="6">
    <location>
        <begin position="374"/>
        <end position="402"/>
    </location>
</feature>
<evidence type="ECO:0000313" key="8">
    <source>
        <dbReference type="Proteomes" id="UP001239414"/>
    </source>
</evidence>
<gene>
    <name evidence="7" type="ORF">QPX34_06410</name>
</gene>
<accession>A0ABT7FQU6</accession>
<evidence type="ECO:0000256" key="6">
    <source>
        <dbReference type="SAM" id="Phobius"/>
    </source>
</evidence>
<feature type="transmembrane region" description="Helical" evidence="6">
    <location>
        <begin position="292"/>
        <end position="313"/>
    </location>
</feature>
<organism evidence="7 8">
    <name type="scientific">Corynebacterium accolens</name>
    <dbReference type="NCBI Taxonomy" id="38284"/>
    <lineage>
        <taxon>Bacteria</taxon>
        <taxon>Bacillati</taxon>
        <taxon>Actinomycetota</taxon>
        <taxon>Actinomycetes</taxon>
        <taxon>Mycobacteriales</taxon>
        <taxon>Corynebacteriaceae</taxon>
        <taxon>Corynebacterium</taxon>
    </lineage>
</organism>
<dbReference type="EMBL" id="JASNUO010000005">
    <property type="protein sequence ID" value="MDK4247660.1"/>
    <property type="molecule type" value="Genomic_DNA"/>
</dbReference>
<feature type="transmembrane region" description="Helical" evidence="6">
    <location>
        <begin position="349"/>
        <end position="368"/>
    </location>
</feature>
<keyword evidence="3 6" id="KW-0812">Transmembrane</keyword>